<reference evidence="7" key="1">
    <citation type="submission" date="2020-05" db="EMBL/GenBank/DDBJ databases">
        <authorList>
            <person name="Chiriac C."/>
            <person name="Salcher M."/>
            <person name="Ghai R."/>
            <person name="Kavagutti S V."/>
        </authorList>
    </citation>
    <scope>NUCLEOTIDE SEQUENCE</scope>
</reference>
<gene>
    <name evidence="7" type="ORF">UFOPK1493_02531</name>
</gene>
<evidence type="ECO:0000313" key="7">
    <source>
        <dbReference type="EMBL" id="CAB4573075.1"/>
    </source>
</evidence>
<feature type="transmembrane region" description="Helical" evidence="6">
    <location>
        <begin position="173"/>
        <end position="193"/>
    </location>
</feature>
<feature type="transmembrane region" description="Helical" evidence="6">
    <location>
        <begin position="383"/>
        <end position="404"/>
    </location>
</feature>
<feature type="transmembrane region" description="Helical" evidence="6">
    <location>
        <begin position="214"/>
        <end position="235"/>
    </location>
</feature>
<feature type="transmembrane region" description="Helical" evidence="6">
    <location>
        <begin position="115"/>
        <end position="134"/>
    </location>
</feature>
<feature type="transmembrane region" description="Helical" evidence="6">
    <location>
        <begin position="255"/>
        <end position="276"/>
    </location>
</feature>
<evidence type="ECO:0000256" key="4">
    <source>
        <dbReference type="ARBA" id="ARBA00022989"/>
    </source>
</evidence>
<dbReference type="EMBL" id="CAEZSR010000106">
    <property type="protein sequence ID" value="CAB4573075.1"/>
    <property type="molecule type" value="Genomic_DNA"/>
</dbReference>
<protein>
    <submittedName>
        <fullName evidence="7">Unannotated protein</fullName>
    </submittedName>
</protein>
<comment type="subcellular location">
    <subcellularLocation>
        <location evidence="1">Cell membrane</location>
        <topology evidence="1">Multi-pass membrane protein</topology>
    </subcellularLocation>
</comment>
<evidence type="ECO:0000256" key="3">
    <source>
        <dbReference type="ARBA" id="ARBA00022692"/>
    </source>
</evidence>
<accession>A0A6J6ECR9</accession>
<dbReference type="PANTHER" id="PTHR30250">
    <property type="entry name" value="PST FAMILY PREDICTED COLANIC ACID TRANSPORTER"/>
    <property type="match status" value="1"/>
</dbReference>
<dbReference type="GO" id="GO:0005886">
    <property type="term" value="C:plasma membrane"/>
    <property type="evidence" value="ECO:0007669"/>
    <property type="project" value="UniProtKB-SubCell"/>
</dbReference>
<proteinExistence type="predicted"/>
<feature type="transmembrane region" description="Helical" evidence="6">
    <location>
        <begin position="146"/>
        <end position="167"/>
    </location>
</feature>
<feature type="transmembrane region" description="Helical" evidence="6">
    <location>
        <begin position="40"/>
        <end position="59"/>
    </location>
</feature>
<feature type="transmembrane region" description="Helical" evidence="6">
    <location>
        <begin position="329"/>
        <end position="353"/>
    </location>
</feature>
<evidence type="ECO:0000256" key="5">
    <source>
        <dbReference type="ARBA" id="ARBA00023136"/>
    </source>
</evidence>
<dbReference type="InterPro" id="IPR050833">
    <property type="entry name" value="Poly_Biosynth_Transport"/>
</dbReference>
<evidence type="ECO:0000256" key="6">
    <source>
        <dbReference type="SAM" id="Phobius"/>
    </source>
</evidence>
<feature type="transmembrane region" description="Helical" evidence="6">
    <location>
        <begin position="80"/>
        <end position="103"/>
    </location>
</feature>
<keyword evidence="2" id="KW-1003">Cell membrane</keyword>
<name>A0A6J6ECR9_9ZZZZ</name>
<keyword evidence="4 6" id="KW-1133">Transmembrane helix</keyword>
<evidence type="ECO:0000256" key="1">
    <source>
        <dbReference type="ARBA" id="ARBA00004651"/>
    </source>
</evidence>
<organism evidence="7">
    <name type="scientific">freshwater metagenome</name>
    <dbReference type="NCBI Taxonomy" id="449393"/>
    <lineage>
        <taxon>unclassified sequences</taxon>
        <taxon>metagenomes</taxon>
        <taxon>ecological metagenomes</taxon>
    </lineage>
</organism>
<feature type="transmembrane region" description="Helical" evidence="6">
    <location>
        <begin position="297"/>
        <end position="317"/>
    </location>
</feature>
<evidence type="ECO:0000256" key="2">
    <source>
        <dbReference type="ARBA" id="ARBA00022475"/>
    </source>
</evidence>
<sequence length="430" mass="44600">MPLPEGTLPVAIGLMVAGLSSFAFFAVGEAALGGEEAFKPVVSMWFATFALAPGCFLPLEQELGRALAARRALDQGGRPVVMRVLTLGSILAAIITLLLVVASPWLAGDYFGGNWVMVLALMIAITAYAPTHLARGICSGSGRFQSYAIVLGADGLVRVLLCVALAVVGVSSVGAFGLAVAVAPLAGVAIVAWRRDLRTDPGPPASWQEVTPNLGWLLLGSLMAASLVNAGPIATNLLAAENEEAFVTRFGQGVILARIPLFLFQAVQAALLPRLARQAAAGEMAEFRSGFKRLMKLVVAVGVAGTVGAWFLGPLAADLLFGADLTSRTLAVLAAGSAFYMLGLAIAQAVIALHGHAQVALGWTVGMVTFAVSTWLIEGEVFRRVELGLLIGSASAMLVFALALRTRLRAGAVPNEASVLEAMTDMPLEG</sequence>
<feature type="transmembrane region" description="Helical" evidence="6">
    <location>
        <begin position="7"/>
        <end position="28"/>
    </location>
</feature>
<dbReference type="AlphaFoldDB" id="A0A6J6ECR9"/>
<keyword evidence="3 6" id="KW-0812">Transmembrane</keyword>
<feature type="transmembrane region" description="Helical" evidence="6">
    <location>
        <begin position="360"/>
        <end position="377"/>
    </location>
</feature>
<dbReference type="PANTHER" id="PTHR30250:SF11">
    <property type="entry name" value="O-ANTIGEN TRANSPORTER-RELATED"/>
    <property type="match status" value="1"/>
</dbReference>
<keyword evidence="5 6" id="KW-0472">Membrane</keyword>